<comment type="caution">
    <text evidence="2">The sequence shown here is derived from an EMBL/GenBank/DDBJ whole genome shotgun (WGS) entry which is preliminary data.</text>
</comment>
<dbReference type="Gene3D" id="1.25.40.10">
    <property type="entry name" value="Tetratricopeptide repeat domain"/>
    <property type="match status" value="1"/>
</dbReference>
<evidence type="ECO:0000256" key="1">
    <source>
        <dbReference type="ARBA" id="ARBA00006995"/>
    </source>
</evidence>
<dbReference type="EMBL" id="JANBUW010000596">
    <property type="protein sequence ID" value="KAJ2846214.1"/>
    <property type="molecule type" value="Genomic_DNA"/>
</dbReference>
<accession>A0A9W8I3B2</accession>
<dbReference type="SUPFAM" id="SSF48452">
    <property type="entry name" value="TPR-like"/>
    <property type="match status" value="1"/>
</dbReference>
<dbReference type="InterPro" id="IPR011990">
    <property type="entry name" value="TPR-like_helical_dom_sf"/>
</dbReference>
<dbReference type="AlphaFoldDB" id="A0A9W8I3B2"/>
<keyword evidence="3" id="KW-1185">Reference proteome</keyword>
<dbReference type="OrthoDB" id="539634at2759"/>
<dbReference type="PANTHER" id="PTHR21405">
    <property type="entry name" value="CDNA SEQUENCE BC021608"/>
    <property type="match status" value="1"/>
</dbReference>
<evidence type="ECO:0000313" key="2">
    <source>
        <dbReference type="EMBL" id="KAJ2846214.1"/>
    </source>
</evidence>
<dbReference type="Proteomes" id="UP001139887">
    <property type="component" value="Unassembled WGS sequence"/>
</dbReference>
<dbReference type="PANTHER" id="PTHR21405:SF0">
    <property type="entry name" value="TETRATRICOPEPTIDE REPEAT PROTEIN 36"/>
    <property type="match status" value="1"/>
</dbReference>
<organism evidence="2 3">
    <name type="scientific">Coemansia brasiliensis</name>
    <dbReference type="NCBI Taxonomy" id="2650707"/>
    <lineage>
        <taxon>Eukaryota</taxon>
        <taxon>Fungi</taxon>
        <taxon>Fungi incertae sedis</taxon>
        <taxon>Zoopagomycota</taxon>
        <taxon>Kickxellomycotina</taxon>
        <taxon>Kickxellomycetes</taxon>
        <taxon>Kickxellales</taxon>
        <taxon>Kickxellaceae</taxon>
        <taxon>Coemansia</taxon>
    </lineage>
</organism>
<comment type="similarity">
    <text evidence="1">Belongs to the TTC36 family.</text>
</comment>
<protein>
    <submittedName>
        <fullName evidence="2">Uncharacterized protein</fullName>
    </submittedName>
</protein>
<proteinExistence type="inferred from homology"/>
<reference evidence="2" key="1">
    <citation type="submission" date="2022-07" db="EMBL/GenBank/DDBJ databases">
        <title>Phylogenomic reconstructions and comparative analyses of Kickxellomycotina fungi.</title>
        <authorList>
            <person name="Reynolds N.K."/>
            <person name="Stajich J.E."/>
            <person name="Barry K."/>
            <person name="Grigoriev I.V."/>
            <person name="Crous P."/>
            <person name="Smith M.E."/>
        </authorList>
    </citation>
    <scope>NUCLEOTIDE SEQUENCE</scope>
    <source>
        <strain evidence="2">NRRL 1566</strain>
    </source>
</reference>
<dbReference type="GO" id="GO:0006570">
    <property type="term" value="P:tyrosine metabolic process"/>
    <property type="evidence" value="ECO:0007669"/>
    <property type="project" value="TreeGrafter"/>
</dbReference>
<sequence>MASNNTSYDLNLVNALFDGAANGEYVRDQISGTYAAYHTSESTESPKPSAYGSDIIAQLKQREVHAIATAESGKIEDAIKELSDIIAEYPEYASAYNNRAQAYRLTNASSSTIIADLDTAIKCASDNQTLGQAYTQKAIVLKAEGDQDGAFHNFSQGAKYGNEVAKMAAPKENPYAKLCGQMVAQAMQQLRSPN</sequence>
<gene>
    <name evidence="2" type="ORF">IWW36_004455</name>
</gene>
<name>A0A9W8I3B2_9FUNG</name>
<dbReference type="InterPro" id="IPR038906">
    <property type="entry name" value="TTC36"/>
</dbReference>
<evidence type="ECO:0000313" key="3">
    <source>
        <dbReference type="Proteomes" id="UP001139887"/>
    </source>
</evidence>